<evidence type="ECO:0000313" key="5">
    <source>
        <dbReference type="Proteomes" id="UP001161247"/>
    </source>
</evidence>
<proteinExistence type="inferred from homology"/>
<sequence>MMSFPSSGKNFTVRRQKPELIPPSRPTPHETKPLSDIDDQLGLRFYIHQLNFYPNKGGNDQKDPVEVIKAALADVLVHFYPLAGRLREGPGRKLSVDCNEEGVRFVEADADVTLEELGEDLQPPFPYLEEVLHNANPIPGSDEFLNSPMVFVQVTRLRCGGFIFAAGHNHAVADGLGIIQFAKAMGEIASGASAPSIQPVWMRELLYARNPPRITCVHREYDEVIPTTEQNNKIKTPEEMVNTSLVFGPEEISDLRANSLPADFRQKCSTFDLMTASIWRGRIAALQMNPEEEVKVVCIVNARHRFDPPLPEGYYGNAVAAPVAITTAGELVKNPLEYAVTLLRKAKSEVTEEYIKSTADLMVLRGRPILNMSSTHLVSDVTRVGFDDIDFGWGRPTYAGPARAASEMVPGVPTTFYVPKHNKNGERIGTVAPVCLPASAMDRFIIEIARLMGRRPLIR</sequence>
<dbReference type="PANTHER" id="PTHR31147">
    <property type="entry name" value="ACYL TRANSFERASE 4"/>
    <property type="match status" value="1"/>
</dbReference>
<reference evidence="4" key="1">
    <citation type="submission" date="2023-03" db="EMBL/GenBank/DDBJ databases">
        <authorList>
            <person name="Julca I."/>
        </authorList>
    </citation>
    <scope>NUCLEOTIDE SEQUENCE</scope>
</reference>
<dbReference type="Gene3D" id="3.30.559.10">
    <property type="entry name" value="Chloramphenicol acetyltransferase-like domain"/>
    <property type="match status" value="2"/>
</dbReference>
<keyword evidence="2" id="KW-0808">Transferase</keyword>
<evidence type="ECO:0000256" key="2">
    <source>
        <dbReference type="ARBA" id="ARBA00022679"/>
    </source>
</evidence>
<keyword evidence="5" id="KW-1185">Reference proteome</keyword>
<feature type="compositionally biased region" description="Polar residues" evidence="3">
    <location>
        <begin position="1"/>
        <end position="10"/>
    </location>
</feature>
<dbReference type="PANTHER" id="PTHR31147:SF66">
    <property type="entry name" value="OS05G0315700 PROTEIN"/>
    <property type="match status" value="1"/>
</dbReference>
<gene>
    <name evidence="4" type="ORF">OLC1_LOCUS84</name>
</gene>
<dbReference type="InterPro" id="IPR050898">
    <property type="entry name" value="Plant_acyltransferase"/>
</dbReference>
<protein>
    <submittedName>
        <fullName evidence="4">OLC1v1021214C1</fullName>
    </submittedName>
</protein>
<dbReference type="Pfam" id="PF02458">
    <property type="entry name" value="Transferase"/>
    <property type="match status" value="1"/>
</dbReference>
<dbReference type="AlphaFoldDB" id="A0AAV1BVG0"/>
<comment type="similarity">
    <text evidence="1">Belongs to the plant acyltransferase family.</text>
</comment>
<name>A0AAV1BVG0_OLDCO</name>
<dbReference type="Proteomes" id="UP001161247">
    <property type="component" value="Chromosome 1"/>
</dbReference>
<organism evidence="4 5">
    <name type="scientific">Oldenlandia corymbosa var. corymbosa</name>
    <dbReference type="NCBI Taxonomy" id="529605"/>
    <lineage>
        <taxon>Eukaryota</taxon>
        <taxon>Viridiplantae</taxon>
        <taxon>Streptophyta</taxon>
        <taxon>Embryophyta</taxon>
        <taxon>Tracheophyta</taxon>
        <taxon>Spermatophyta</taxon>
        <taxon>Magnoliopsida</taxon>
        <taxon>eudicotyledons</taxon>
        <taxon>Gunneridae</taxon>
        <taxon>Pentapetalae</taxon>
        <taxon>asterids</taxon>
        <taxon>lamiids</taxon>
        <taxon>Gentianales</taxon>
        <taxon>Rubiaceae</taxon>
        <taxon>Rubioideae</taxon>
        <taxon>Spermacoceae</taxon>
        <taxon>Hedyotis-Oldenlandia complex</taxon>
        <taxon>Oldenlandia</taxon>
    </lineage>
</organism>
<dbReference type="EMBL" id="OX459118">
    <property type="protein sequence ID" value="CAI9087200.1"/>
    <property type="molecule type" value="Genomic_DNA"/>
</dbReference>
<feature type="region of interest" description="Disordered" evidence="3">
    <location>
        <begin position="1"/>
        <end position="34"/>
    </location>
</feature>
<dbReference type="GO" id="GO:0016740">
    <property type="term" value="F:transferase activity"/>
    <property type="evidence" value="ECO:0007669"/>
    <property type="project" value="UniProtKB-KW"/>
</dbReference>
<evidence type="ECO:0000313" key="4">
    <source>
        <dbReference type="EMBL" id="CAI9087200.1"/>
    </source>
</evidence>
<evidence type="ECO:0000256" key="1">
    <source>
        <dbReference type="ARBA" id="ARBA00009861"/>
    </source>
</evidence>
<accession>A0AAV1BVG0</accession>
<dbReference type="InterPro" id="IPR023213">
    <property type="entry name" value="CAT-like_dom_sf"/>
</dbReference>
<evidence type="ECO:0000256" key="3">
    <source>
        <dbReference type="SAM" id="MobiDB-lite"/>
    </source>
</evidence>